<evidence type="ECO:0000313" key="1">
    <source>
        <dbReference type="EMBL" id="CCD53288.1"/>
    </source>
</evidence>
<accession>G2YNU0</accession>
<dbReference type="InParanoid" id="G2YNU0"/>
<gene>
    <name evidence="1" type="ORF">BofuT4_uP123070.1</name>
</gene>
<dbReference type="Proteomes" id="UP000008177">
    <property type="component" value="Unplaced contigs"/>
</dbReference>
<name>G2YNU0_BOTF4</name>
<proteinExistence type="predicted"/>
<sequence length="59" mass="6384">MCKWYASSCSCGVLGPAGLARRSGTALANAPRRLKWRDLVIKRGLQGVSIFLYGFLGPL</sequence>
<reference evidence="2" key="1">
    <citation type="journal article" date="2011" name="PLoS Genet.">
        <title>Genomic analysis of the necrotrophic fungal pathogens Sclerotinia sclerotiorum and Botrytis cinerea.</title>
        <authorList>
            <person name="Amselem J."/>
            <person name="Cuomo C.A."/>
            <person name="van Kan J.A."/>
            <person name="Viaud M."/>
            <person name="Benito E.P."/>
            <person name="Couloux A."/>
            <person name="Coutinho P.M."/>
            <person name="de Vries R.P."/>
            <person name="Dyer P.S."/>
            <person name="Fillinger S."/>
            <person name="Fournier E."/>
            <person name="Gout L."/>
            <person name="Hahn M."/>
            <person name="Kohn L."/>
            <person name="Lapalu N."/>
            <person name="Plummer K.M."/>
            <person name="Pradier J.M."/>
            <person name="Quevillon E."/>
            <person name="Sharon A."/>
            <person name="Simon A."/>
            <person name="ten Have A."/>
            <person name="Tudzynski B."/>
            <person name="Tudzynski P."/>
            <person name="Wincker P."/>
            <person name="Andrew M."/>
            <person name="Anthouard V."/>
            <person name="Beever R.E."/>
            <person name="Beffa R."/>
            <person name="Benoit I."/>
            <person name="Bouzid O."/>
            <person name="Brault B."/>
            <person name="Chen Z."/>
            <person name="Choquer M."/>
            <person name="Collemare J."/>
            <person name="Cotton P."/>
            <person name="Danchin E.G."/>
            <person name="Da Silva C."/>
            <person name="Gautier A."/>
            <person name="Giraud C."/>
            <person name="Giraud T."/>
            <person name="Gonzalez C."/>
            <person name="Grossetete S."/>
            <person name="Guldener U."/>
            <person name="Henrissat B."/>
            <person name="Howlett B.J."/>
            <person name="Kodira C."/>
            <person name="Kretschmer M."/>
            <person name="Lappartient A."/>
            <person name="Leroch M."/>
            <person name="Levis C."/>
            <person name="Mauceli E."/>
            <person name="Neuveglise C."/>
            <person name="Oeser B."/>
            <person name="Pearson M."/>
            <person name="Poulain J."/>
            <person name="Poussereau N."/>
            <person name="Quesneville H."/>
            <person name="Rascle C."/>
            <person name="Schumacher J."/>
            <person name="Segurens B."/>
            <person name="Sexton A."/>
            <person name="Silva E."/>
            <person name="Sirven C."/>
            <person name="Soanes D.M."/>
            <person name="Talbot N.J."/>
            <person name="Templeton M."/>
            <person name="Yandava C."/>
            <person name="Yarden O."/>
            <person name="Zeng Q."/>
            <person name="Rollins J.A."/>
            <person name="Lebrun M.H."/>
            <person name="Dickman M."/>
        </authorList>
    </citation>
    <scope>NUCLEOTIDE SEQUENCE [LARGE SCALE GENOMIC DNA]</scope>
    <source>
        <strain evidence="2">T4</strain>
    </source>
</reference>
<dbReference type="EMBL" id="FQ790346">
    <property type="protein sequence ID" value="CCD53288.1"/>
    <property type="molecule type" value="Genomic_DNA"/>
</dbReference>
<evidence type="ECO:0000313" key="2">
    <source>
        <dbReference type="Proteomes" id="UP000008177"/>
    </source>
</evidence>
<dbReference type="HOGENOM" id="CLU_2960512_0_0_1"/>
<organism evidence="1 2">
    <name type="scientific">Botryotinia fuckeliana (strain T4)</name>
    <name type="common">Noble rot fungus</name>
    <name type="synonym">Botrytis cinerea</name>
    <dbReference type="NCBI Taxonomy" id="999810"/>
    <lineage>
        <taxon>Eukaryota</taxon>
        <taxon>Fungi</taxon>
        <taxon>Dikarya</taxon>
        <taxon>Ascomycota</taxon>
        <taxon>Pezizomycotina</taxon>
        <taxon>Leotiomycetes</taxon>
        <taxon>Helotiales</taxon>
        <taxon>Sclerotiniaceae</taxon>
        <taxon>Botrytis</taxon>
    </lineage>
</organism>
<protein>
    <submittedName>
        <fullName evidence="1">Uncharacterized protein</fullName>
    </submittedName>
</protein>
<dbReference type="AlphaFoldDB" id="G2YNU0"/>